<reference evidence="2" key="2">
    <citation type="submission" date="2015-01" db="EMBL/GenBank/DDBJ databases">
        <title>Evolutionary Origins and Diversification of the Mycorrhizal Mutualists.</title>
        <authorList>
            <consortium name="DOE Joint Genome Institute"/>
            <consortium name="Mycorrhizal Genomics Consortium"/>
            <person name="Kohler A."/>
            <person name="Kuo A."/>
            <person name="Nagy L.G."/>
            <person name="Floudas D."/>
            <person name="Copeland A."/>
            <person name="Barry K.W."/>
            <person name="Cichocki N."/>
            <person name="Veneault-Fourrey C."/>
            <person name="LaButti K."/>
            <person name="Lindquist E.A."/>
            <person name="Lipzen A."/>
            <person name="Lundell T."/>
            <person name="Morin E."/>
            <person name="Murat C."/>
            <person name="Riley R."/>
            <person name="Ohm R."/>
            <person name="Sun H."/>
            <person name="Tunlid A."/>
            <person name="Henrissat B."/>
            <person name="Grigoriev I.V."/>
            <person name="Hibbett D.S."/>
            <person name="Martin F."/>
        </authorList>
    </citation>
    <scope>NUCLEOTIDE SEQUENCE [LARGE SCALE GENOMIC DNA]</scope>
    <source>
        <strain evidence="2">MUT 4182</strain>
    </source>
</reference>
<gene>
    <name evidence="1" type="ORF">M407DRAFT_46824</name>
</gene>
<dbReference type="HOGENOM" id="CLU_1158826_0_0_1"/>
<dbReference type="AlphaFoldDB" id="A0A0C3LZT3"/>
<keyword evidence="2" id="KW-1185">Reference proteome</keyword>
<organism evidence="1 2">
    <name type="scientific">Tulasnella calospora MUT 4182</name>
    <dbReference type="NCBI Taxonomy" id="1051891"/>
    <lineage>
        <taxon>Eukaryota</taxon>
        <taxon>Fungi</taxon>
        <taxon>Dikarya</taxon>
        <taxon>Basidiomycota</taxon>
        <taxon>Agaricomycotina</taxon>
        <taxon>Agaricomycetes</taxon>
        <taxon>Cantharellales</taxon>
        <taxon>Tulasnellaceae</taxon>
        <taxon>Tulasnella</taxon>
    </lineage>
</organism>
<dbReference type="STRING" id="1051891.A0A0C3LZT3"/>
<proteinExistence type="predicted"/>
<protein>
    <submittedName>
        <fullName evidence="1">Uncharacterized protein</fullName>
    </submittedName>
</protein>
<evidence type="ECO:0000313" key="2">
    <source>
        <dbReference type="Proteomes" id="UP000054248"/>
    </source>
</evidence>
<dbReference type="EMBL" id="KN823017">
    <property type="protein sequence ID" value="KIO26892.1"/>
    <property type="molecule type" value="Genomic_DNA"/>
</dbReference>
<dbReference type="Proteomes" id="UP000054248">
    <property type="component" value="Unassembled WGS sequence"/>
</dbReference>
<name>A0A0C3LZT3_9AGAM</name>
<feature type="non-terminal residue" evidence="1">
    <location>
        <position position="240"/>
    </location>
</feature>
<evidence type="ECO:0000313" key="1">
    <source>
        <dbReference type="EMBL" id="KIO26892.1"/>
    </source>
</evidence>
<sequence>LPSSFSPDHQKAYKLTQLREQEAEFRIGSAHDHLNALKDALGLRRLLTQAKRTHARGQTQTTRYKTSINRASDVVTRHTEGYKRNWKAIGNLDVKKDADSRIKGLQDLQDGDVQDLREFIESDRFSGKSGDLPWIWRSFSTELATDASVTEVKQAIVSWEQEVLRLTWVHARSVRDRWWEEQALLFEEARRIVATFEYLETSWRIKQPTSELPSLVVKGFRSYALKKAAIFQNLAKEARI</sequence>
<dbReference type="OrthoDB" id="3261436at2759"/>
<reference evidence="1 2" key="1">
    <citation type="submission" date="2014-04" db="EMBL/GenBank/DDBJ databases">
        <authorList>
            <consortium name="DOE Joint Genome Institute"/>
            <person name="Kuo A."/>
            <person name="Girlanda M."/>
            <person name="Perotto S."/>
            <person name="Kohler A."/>
            <person name="Nagy L.G."/>
            <person name="Floudas D."/>
            <person name="Copeland A."/>
            <person name="Barry K.W."/>
            <person name="Cichocki N."/>
            <person name="Veneault-Fourrey C."/>
            <person name="LaButti K."/>
            <person name="Lindquist E.A."/>
            <person name="Lipzen A."/>
            <person name="Lundell T."/>
            <person name="Morin E."/>
            <person name="Murat C."/>
            <person name="Sun H."/>
            <person name="Tunlid A."/>
            <person name="Henrissat B."/>
            <person name="Grigoriev I.V."/>
            <person name="Hibbett D.S."/>
            <person name="Martin F."/>
            <person name="Nordberg H.P."/>
            <person name="Cantor M.N."/>
            <person name="Hua S.X."/>
        </authorList>
    </citation>
    <scope>NUCLEOTIDE SEQUENCE [LARGE SCALE GENOMIC DNA]</scope>
    <source>
        <strain evidence="1 2">MUT 4182</strain>
    </source>
</reference>
<accession>A0A0C3LZT3</accession>
<feature type="non-terminal residue" evidence="1">
    <location>
        <position position="1"/>
    </location>
</feature>